<name>A0A1T4QEU4_9HYPH</name>
<dbReference type="Gene3D" id="1.10.10.10">
    <property type="entry name" value="Winged helix-like DNA-binding domain superfamily/Winged helix DNA-binding domain"/>
    <property type="match status" value="1"/>
</dbReference>
<feature type="region of interest" description="Disordered" evidence="2">
    <location>
        <begin position="388"/>
        <end position="417"/>
    </location>
</feature>
<accession>A0A1T4QEU4</accession>
<evidence type="ECO:0000313" key="4">
    <source>
        <dbReference type="Proteomes" id="UP000190135"/>
    </source>
</evidence>
<organism evidence="3 4">
    <name type="scientific">Consotaella salsifontis</name>
    <dbReference type="NCBI Taxonomy" id="1365950"/>
    <lineage>
        <taxon>Bacteria</taxon>
        <taxon>Pseudomonadati</taxon>
        <taxon>Pseudomonadota</taxon>
        <taxon>Alphaproteobacteria</taxon>
        <taxon>Hyphomicrobiales</taxon>
        <taxon>Aurantimonadaceae</taxon>
        <taxon>Consotaella</taxon>
    </lineage>
</organism>
<evidence type="ECO:0000313" key="3">
    <source>
        <dbReference type="EMBL" id="SKA02323.1"/>
    </source>
</evidence>
<dbReference type="Proteomes" id="UP000190135">
    <property type="component" value="Unassembled WGS sequence"/>
</dbReference>
<proteinExistence type="inferred from homology"/>
<dbReference type="InterPro" id="IPR043129">
    <property type="entry name" value="ATPase_NBD"/>
</dbReference>
<dbReference type="EMBL" id="FUXL01000005">
    <property type="protein sequence ID" value="SKA02323.1"/>
    <property type="molecule type" value="Genomic_DNA"/>
</dbReference>
<dbReference type="AlphaFoldDB" id="A0A1T4QEU4"/>
<dbReference type="Pfam" id="PF00480">
    <property type="entry name" value="ROK"/>
    <property type="match status" value="1"/>
</dbReference>
<sequence>MDEEAKLSDVAQAVLASLLRSQEATRKMLSEDVGVSLPTVTAALGELVAGNLVRELRREQGARGRATIVYSASDEAGWVLGVDIGATQINFVARCLSGRLLMRDSRRHPGDPAAVGSVAGAFLSPALERFRDVLPLRAVSIALNRIVPRNMADDTDEEPPATTIVQQFANASGLGRGVPVLLENNVNCAAVAEHSNGLMQGYDDAAFMQIGVGIGLGFFCDGALIRGGHGASGELAQVPVSWSKDTPSPRDAIERLYGSVGLVERAAAEWPADEIPPRSSEELFSLGDAGHAVAHRLMREHAVALGRLAAAATTLLDPSVLVLGGGLCGHAGFSSMIIEEFHARNRRTIVKVSQKGATATIEGAVILAGDLAIRQLVHRHHRPLLMRPTVWQEAGEKDGRGRASSSGDGPTKSPNEP</sequence>
<evidence type="ECO:0000256" key="1">
    <source>
        <dbReference type="ARBA" id="ARBA00006479"/>
    </source>
</evidence>
<keyword evidence="3" id="KW-0808">Transferase</keyword>
<dbReference type="PANTHER" id="PTHR18964:SF149">
    <property type="entry name" value="BIFUNCTIONAL UDP-N-ACETYLGLUCOSAMINE 2-EPIMERASE_N-ACETYLMANNOSAMINE KINASE"/>
    <property type="match status" value="1"/>
</dbReference>
<dbReference type="Gene3D" id="3.30.420.40">
    <property type="match status" value="2"/>
</dbReference>
<dbReference type="GO" id="GO:0016301">
    <property type="term" value="F:kinase activity"/>
    <property type="evidence" value="ECO:0007669"/>
    <property type="project" value="UniProtKB-KW"/>
</dbReference>
<dbReference type="PANTHER" id="PTHR18964">
    <property type="entry name" value="ROK (REPRESSOR, ORF, KINASE) FAMILY"/>
    <property type="match status" value="1"/>
</dbReference>
<protein>
    <submittedName>
        <fullName evidence="3">Sugar kinase of the NBD/HSP70 family, may contain an N-terminal HTH domain</fullName>
    </submittedName>
</protein>
<dbReference type="RefSeq" id="WP_165690814.1">
    <property type="nucleotide sequence ID" value="NZ_FUXL01000005.1"/>
</dbReference>
<dbReference type="SUPFAM" id="SSF53067">
    <property type="entry name" value="Actin-like ATPase domain"/>
    <property type="match status" value="1"/>
</dbReference>
<reference evidence="3 4" key="1">
    <citation type="submission" date="2017-02" db="EMBL/GenBank/DDBJ databases">
        <authorList>
            <person name="Peterson S.W."/>
        </authorList>
    </citation>
    <scope>NUCLEOTIDE SEQUENCE [LARGE SCALE GENOMIC DNA]</scope>
    <source>
        <strain evidence="3 4">USBA 369</strain>
    </source>
</reference>
<dbReference type="STRING" id="1365950.SAMN05428963_10514"/>
<comment type="similarity">
    <text evidence="1">Belongs to the ROK (NagC/XylR) family.</text>
</comment>
<gene>
    <name evidence="3" type="ORF">SAMN05428963_10514</name>
</gene>
<dbReference type="InterPro" id="IPR036390">
    <property type="entry name" value="WH_DNA-bd_sf"/>
</dbReference>
<dbReference type="SUPFAM" id="SSF46785">
    <property type="entry name" value="Winged helix' DNA-binding domain"/>
    <property type="match status" value="1"/>
</dbReference>
<keyword evidence="3" id="KW-0418">Kinase</keyword>
<dbReference type="InterPro" id="IPR036388">
    <property type="entry name" value="WH-like_DNA-bd_sf"/>
</dbReference>
<dbReference type="InterPro" id="IPR000600">
    <property type="entry name" value="ROK"/>
</dbReference>
<evidence type="ECO:0000256" key="2">
    <source>
        <dbReference type="SAM" id="MobiDB-lite"/>
    </source>
</evidence>
<keyword evidence="4" id="KW-1185">Reference proteome</keyword>